<feature type="active site" description="Proton acceptor" evidence="4">
    <location>
        <position position="195"/>
    </location>
</feature>
<feature type="active site" description="Nucleophile" evidence="4">
    <location>
        <position position="45"/>
    </location>
</feature>
<evidence type="ECO:0000313" key="7">
    <source>
        <dbReference type="Proteomes" id="UP000030826"/>
    </source>
</evidence>
<dbReference type="PANTHER" id="PTHR14226">
    <property type="entry name" value="NEUROPATHY TARGET ESTERASE/SWISS CHEESE D.MELANOGASTER"/>
    <property type="match status" value="1"/>
</dbReference>
<dbReference type="PANTHER" id="PTHR14226:SF78">
    <property type="entry name" value="SLR0060 PROTEIN"/>
    <property type="match status" value="1"/>
</dbReference>
<gene>
    <name evidence="6" type="ORF">LA66_08510</name>
</gene>
<dbReference type="PROSITE" id="PS51635">
    <property type="entry name" value="PNPLA"/>
    <property type="match status" value="1"/>
</dbReference>
<reference evidence="6 7" key="1">
    <citation type="submission" date="2014-09" db="EMBL/GenBank/DDBJ databases">
        <title>Isolation and characterization of Aurantimonas altamirensis ON-56566 from clinical sample following a dog bite.</title>
        <authorList>
            <person name="Eshaghi A."/>
            <person name="Li A."/>
            <person name="Shahinas D."/>
            <person name="Bahn P."/>
            <person name="Kus J.V."/>
            <person name="Patel S.N."/>
        </authorList>
    </citation>
    <scope>NUCLEOTIDE SEQUENCE [LARGE SCALE GENOMIC DNA]</scope>
    <source>
        <strain evidence="6 7">ON-56566</strain>
    </source>
</reference>
<feature type="domain" description="PNPLA" evidence="5">
    <location>
        <begin position="11"/>
        <end position="208"/>
    </location>
</feature>
<dbReference type="InterPro" id="IPR002641">
    <property type="entry name" value="PNPLA_dom"/>
</dbReference>
<comment type="caution">
    <text evidence="6">The sequence shown here is derived from an EMBL/GenBank/DDBJ whole genome shotgun (WGS) entry which is preliminary data.</text>
</comment>
<dbReference type="InterPro" id="IPR050301">
    <property type="entry name" value="NTE"/>
</dbReference>
<dbReference type="EMBL" id="JRFJ01000002">
    <property type="protein sequence ID" value="KHJ54627.1"/>
    <property type="molecule type" value="Genomic_DNA"/>
</dbReference>
<feature type="short sequence motif" description="GXGXXG" evidence="4">
    <location>
        <begin position="15"/>
        <end position="20"/>
    </location>
</feature>
<organism evidence="6 7">
    <name type="scientific">Aureimonas altamirensis</name>
    <dbReference type="NCBI Taxonomy" id="370622"/>
    <lineage>
        <taxon>Bacteria</taxon>
        <taxon>Pseudomonadati</taxon>
        <taxon>Pseudomonadota</taxon>
        <taxon>Alphaproteobacteria</taxon>
        <taxon>Hyphomicrobiales</taxon>
        <taxon>Aurantimonadaceae</taxon>
        <taxon>Aureimonas</taxon>
    </lineage>
</organism>
<keyword evidence="3 4" id="KW-0443">Lipid metabolism</keyword>
<proteinExistence type="predicted"/>
<dbReference type="Proteomes" id="UP000030826">
    <property type="component" value="Unassembled WGS sequence"/>
</dbReference>
<dbReference type="InterPro" id="IPR016035">
    <property type="entry name" value="Acyl_Trfase/lysoPLipase"/>
</dbReference>
<keyword evidence="2 4" id="KW-0442">Lipid degradation</keyword>
<dbReference type="SUPFAM" id="SSF52151">
    <property type="entry name" value="FabD/lysophospholipase-like"/>
    <property type="match status" value="1"/>
</dbReference>
<protein>
    <recommendedName>
        <fullName evidence="5">PNPLA domain-containing protein</fullName>
    </recommendedName>
</protein>
<evidence type="ECO:0000256" key="1">
    <source>
        <dbReference type="ARBA" id="ARBA00022801"/>
    </source>
</evidence>
<dbReference type="AlphaFoldDB" id="A0A0B1Q6V6"/>
<dbReference type="Gene3D" id="3.40.1090.10">
    <property type="entry name" value="Cytosolic phospholipase A2 catalytic domain"/>
    <property type="match status" value="2"/>
</dbReference>
<evidence type="ECO:0000256" key="2">
    <source>
        <dbReference type="ARBA" id="ARBA00022963"/>
    </source>
</evidence>
<sequence length="342" mass="36602">MVDASSLPISLALQGGGAHGAFTWGVLDHLLEDGRFRFTAVSGTSAGALNAASLVTGLATGGAQAARENLERLWRSVSGSSPLGAVERSMPFLPLPTTVVHGMLERVKVLGQMVSPYDPTMPSGNPLRPVLERTIDFPLLQGPEIIPTFVSATRVDTGSARVFTGAELTADALLASACLPNLFRAVEIDGISYWDGGYMGNPTLTPLFSEAFAADILIVQVTPFQRQEVPQGVADILSRVTEITFNSSLLRDLRTLTEIQKLLRGADEANPALRRIARLRLHMIAASQDVAERSTAAKLDTRWSELSGLAEAGRRAARAWLIAHGDDIGHRSTVGPMLEPFI</sequence>
<keyword evidence="1 4" id="KW-0378">Hydrolase</keyword>
<feature type="short sequence motif" description="DGA/G" evidence="4">
    <location>
        <begin position="195"/>
        <end position="197"/>
    </location>
</feature>
<dbReference type="Pfam" id="PF01734">
    <property type="entry name" value="Patatin"/>
    <property type="match status" value="1"/>
</dbReference>
<evidence type="ECO:0000313" key="6">
    <source>
        <dbReference type="EMBL" id="KHJ54627.1"/>
    </source>
</evidence>
<dbReference type="OrthoDB" id="9807112at2"/>
<evidence type="ECO:0000256" key="4">
    <source>
        <dbReference type="PROSITE-ProRule" id="PRU01161"/>
    </source>
</evidence>
<dbReference type="GO" id="GO:0016042">
    <property type="term" value="P:lipid catabolic process"/>
    <property type="evidence" value="ECO:0007669"/>
    <property type="project" value="UniProtKB-UniRule"/>
</dbReference>
<accession>A0A0B1Q6V6</accession>
<evidence type="ECO:0000256" key="3">
    <source>
        <dbReference type="ARBA" id="ARBA00023098"/>
    </source>
</evidence>
<dbReference type="GO" id="GO:0016787">
    <property type="term" value="F:hydrolase activity"/>
    <property type="evidence" value="ECO:0007669"/>
    <property type="project" value="UniProtKB-UniRule"/>
</dbReference>
<name>A0A0B1Q6V6_9HYPH</name>
<dbReference type="STRING" id="370622.LA66_08510"/>
<feature type="short sequence motif" description="GXSXG" evidence="4">
    <location>
        <begin position="43"/>
        <end position="47"/>
    </location>
</feature>
<dbReference type="RefSeq" id="WP_039191377.1">
    <property type="nucleotide sequence ID" value="NZ_JRFJ01000002.1"/>
</dbReference>
<evidence type="ECO:0000259" key="5">
    <source>
        <dbReference type="PROSITE" id="PS51635"/>
    </source>
</evidence>